<evidence type="ECO:0000256" key="2">
    <source>
        <dbReference type="ARBA" id="ARBA00022448"/>
    </source>
</evidence>
<comment type="function">
    <text evidence="4">Produces ATP from ADP in the presence of a proton gradient across the membrane.</text>
</comment>
<dbReference type="STRING" id="909663.GCA_000512235_01479"/>
<evidence type="ECO:0000256" key="1">
    <source>
        <dbReference type="ARBA" id="ARBA00010148"/>
    </source>
</evidence>
<dbReference type="InterPro" id="IPR008218">
    <property type="entry name" value="ATPase_V1-cplx_f_g_su"/>
</dbReference>
<evidence type="ECO:0000313" key="5">
    <source>
        <dbReference type="EMBL" id="NLW34023.1"/>
    </source>
</evidence>
<dbReference type="HAMAP" id="MF_00312">
    <property type="entry name" value="ATP_synth_F_arch"/>
    <property type="match status" value="1"/>
</dbReference>
<proteinExistence type="inferred from homology"/>
<accession>A0A351U3K1</accession>
<evidence type="ECO:0000256" key="4">
    <source>
        <dbReference type="HAMAP-Rule" id="MF_00312"/>
    </source>
</evidence>
<keyword evidence="4" id="KW-0066">ATP synthesis</keyword>
<evidence type="ECO:0000313" key="6">
    <source>
        <dbReference type="Proteomes" id="UP000777265"/>
    </source>
</evidence>
<dbReference type="InterPro" id="IPR022944">
    <property type="entry name" value="ATPase_V1-cplx_fsu_bac/arc"/>
</dbReference>
<dbReference type="InterPro" id="IPR036906">
    <property type="entry name" value="ATPase_V1_fsu_sf"/>
</dbReference>
<dbReference type="GO" id="GO:0046961">
    <property type="term" value="F:proton-transporting ATPase activity, rotational mechanism"/>
    <property type="evidence" value="ECO:0007669"/>
    <property type="project" value="InterPro"/>
</dbReference>
<comment type="similarity">
    <text evidence="1 4">Belongs to the V-ATPase F subunit family.</text>
</comment>
<gene>
    <name evidence="4" type="primary">atpF</name>
    <name evidence="5" type="ORF">GXY80_00875</name>
</gene>
<organism evidence="5 6">
    <name type="scientific">Syntrophorhabdus aromaticivorans</name>
    <dbReference type="NCBI Taxonomy" id="328301"/>
    <lineage>
        <taxon>Bacteria</taxon>
        <taxon>Pseudomonadati</taxon>
        <taxon>Thermodesulfobacteriota</taxon>
        <taxon>Syntrophorhabdia</taxon>
        <taxon>Syntrophorhabdales</taxon>
        <taxon>Syntrophorhabdaceae</taxon>
        <taxon>Syntrophorhabdus</taxon>
    </lineage>
</organism>
<keyword evidence="2 4" id="KW-0813">Transport</keyword>
<dbReference type="GO" id="GO:0042777">
    <property type="term" value="P:proton motive force-driven plasma membrane ATP synthesis"/>
    <property type="evidence" value="ECO:0007669"/>
    <property type="project" value="UniProtKB-UniRule"/>
</dbReference>
<protein>
    <recommendedName>
        <fullName evidence="4">V-type ATP synthase subunit F</fullName>
    </recommendedName>
    <alternativeName>
        <fullName evidence="4">V-ATPase subunit F</fullName>
    </alternativeName>
</protein>
<dbReference type="Pfam" id="PF01990">
    <property type="entry name" value="ATP-synt_F"/>
    <property type="match status" value="1"/>
</dbReference>
<dbReference type="Gene3D" id="3.40.50.10580">
    <property type="entry name" value="ATPase, V1 complex, subunit F"/>
    <property type="match status" value="1"/>
</dbReference>
<dbReference type="AlphaFoldDB" id="A0A351U3K1"/>
<evidence type="ECO:0000256" key="3">
    <source>
        <dbReference type="ARBA" id="ARBA00023065"/>
    </source>
</evidence>
<reference evidence="5" key="1">
    <citation type="journal article" date="2020" name="Biotechnol. Biofuels">
        <title>New insights from the biogas microbiome by comprehensive genome-resolved metagenomics of nearly 1600 species originating from multiple anaerobic digesters.</title>
        <authorList>
            <person name="Campanaro S."/>
            <person name="Treu L."/>
            <person name="Rodriguez-R L.M."/>
            <person name="Kovalovszki A."/>
            <person name="Ziels R.M."/>
            <person name="Maus I."/>
            <person name="Zhu X."/>
            <person name="Kougias P.G."/>
            <person name="Basile A."/>
            <person name="Luo G."/>
            <person name="Schluter A."/>
            <person name="Konstantinidis K.T."/>
            <person name="Angelidaki I."/>
        </authorList>
    </citation>
    <scope>NUCLEOTIDE SEQUENCE</scope>
    <source>
        <strain evidence="5">AS06rmzACSIP_7</strain>
    </source>
</reference>
<dbReference type="SUPFAM" id="SSF159468">
    <property type="entry name" value="AtpF-like"/>
    <property type="match status" value="1"/>
</dbReference>
<comment type="caution">
    <text evidence="5">The sequence shown here is derived from an EMBL/GenBank/DDBJ whole genome shotgun (WGS) entry which is preliminary data.</text>
</comment>
<dbReference type="GO" id="GO:0005524">
    <property type="term" value="F:ATP binding"/>
    <property type="evidence" value="ECO:0007669"/>
    <property type="project" value="UniProtKB-UniRule"/>
</dbReference>
<dbReference type="Proteomes" id="UP000777265">
    <property type="component" value="Unassembled WGS sequence"/>
</dbReference>
<keyword evidence="4" id="KW-0375">Hydrogen ion transport</keyword>
<sequence length="102" mass="11106">MEFYCIADEDTARGFRLAGIKADIVASAEEARSAVEEAIARPDCGIIVIAEKVALWIRPQIEVIRLEMDRPLIVEIPGPEGPLSGRKSLREFVQEAVGVSVG</sequence>
<dbReference type="EMBL" id="JAAYEE010000017">
    <property type="protein sequence ID" value="NLW34023.1"/>
    <property type="molecule type" value="Genomic_DNA"/>
</dbReference>
<dbReference type="GO" id="GO:0046933">
    <property type="term" value="F:proton-transporting ATP synthase activity, rotational mechanism"/>
    <property type="evidence" value="ECO:0007669"/>
    <property type="project" value="UniProtKB-UniRule"/>
</dbReference>
<keyword evidence="3 4" id="KW-0406">Ion transport</keyword>
<reference evidence="5" key="2">
    <citation type="submission" date="2020-01" db="EMBL/GenBank/DDBJ databases">
        <authorList>
            <person name="Campanaro S."/>
        </authorList>
    </citation>
    <scope>NUCLEOTIDE SEQUENCE</scope>
    <source>
        <strain evidence="5">AS06rmzACSIP_7</strain>
    </source>
</reference>
<name>A0A351U3K1_9BACT</name>